<evidence type="ECO:0000313" key="2">
    <source>
        <dbReference type="EMBL" id="KAL1639583.1"/>
    </source>
</evidence>
<feature type="region of interest" description="Disordered" evidence="1">
    <location>
        <begin position="204"/>
        <end position="243"/>
    </location>
</feature>
<dbReference type="Proteomes" id="UP001521184">
    <property type="component" value="Unassembled WGS sequence"/>
</dbReference>
<accession>A0ABR3TK24</accession>
<organism evidence="2 3">
    <name type="scientific">Diplodia intermedia</name>
    <dbReference type="NCBI Taxonomy" id="856260"/>
    <lineage>
        <taxon>Eukaryota</taxon>
        <taxon>Fungi</taxon>
        <taxon>Dikarya</taxon>
        <taxon>Ascomycota</taxon>
        <taxon>Pezizomycotina</taxon>
        <taxon>Dothideomycetes</taxon>
        <taxon>Dothideomycetes incertae sedis</taxon>
        <taxon>Botryosphaeriales</taxon>
        <taxon>Botryosphaeriaceae</taxon>
        <taxon>Diplodia</taxon>
    </lineage>
</organism>
<keyword evidence="3" id="KW-1185">Reference proteome</keyword>
<evidence type="ECO:0000313" key="3">
    <source>
        <dbReference type="Proteomes" id="UP001521184"/>
    </source>
</evidence>
<reference evidence="2 3" key="1">
    <citation type="journal article" date="2023" name="Plant Dis.">
        <title>First Report of Diplodia intermedia Causing Canker and Dieback Diseases on Apple Trees in Canada.</title>
        <authorList>
            <person name="Ellouze W."/>
            <person name="Ilyukhin E."/>
            <person name="Sulman M."/>
            <person name="Ali S."/>
        </authorList>
    </citation>
    <scope>NUCLEOTIDE SEQUENCE [LARGE SCALE GENOMIC DNA]</scope>
    <source>
        <strain evidence="2 3">M45-28</strain>
    </source>
</reference>
<protein>
    <submittedName>
        <fullName evidence="2">Uncharacterized protein</fullName>
    </submittedName>
</protein>
<proteinExistence type="predicted"/>
<name>A0ABR3TK24_9PEZI</name>
<comment type="caution">
    <text evidence="2">The sequence shown here is derived from an EMBL/GenBank/DDBJ whole genome shotgun (WGS) entry which is preliminary data.</text>
</comment>
<evidence type="ECO:0000256" key="1">
    <source>
        <dbReference type="SAM" id="MobiDB-lite"/>
    </source>
</evidence>
<dbReference type="EMBL" id="JAKEKT020000061">
    <property type="protein sequence ID" value="KAL1639583.1"/>
    <property type="molecule type" value="Genomic_DNA"/>
</dbReference>
<sequence>MARSTPVEDVNIDLRETSVVVAWRCPHSQQDLFIHHTGGQAGVTFSAAVDGLKPTAFFRLRVPIVLQTQSGRYTYIYVYLSPHVIQGIDDDRDVPESIGHTFDTNPAGLKFRMSDPPFLVVPSSLPETPLVARNETYGQVLKLLNSLAQSTVITVFLPDGEFCNFSNTLLDMAWDKASWSRTPTLGDLASLYRGKGGRFLAVAHTLPPPEGLSSSLPSYDQPAPPSLPHQRPEKRPRTEAPSASLQDKINQFVENQKQELQVLQELVANEMPKETAGQSWKQNDLDKMREMIKGRVVTTLDDLETRLRAMVDKRLKDLVKEVFYASVNTPADRFERIDDQVMDTQLQMHDCIGEAMKDVSDKIKGEIDETAIEFPLE</sequence>
<gene>
    <name evidence="2" type="ORF">SLS58_007783</name>
</gene>